<feature type="domain" description="Immunity protein 45" evidence="1">
    <location>
        <begin position="3"/>
        <end position="94"/>
    </location>
</feature>
<dbReference type="Proteomes" id="UP000286100">
    <property type="component" value="Unassembled WGS sequence"/>
</dbReference>
<comment type="caution">
    <text evidence="2">The sequence shown here is derived from an EMBL/GenBank/DDBJ whole genome shotgun (WGS) entry which is preliminary data.</text>
</comment>
<evidence type="ECO:0000259" key="1">
    <source>
        <dbReference type="Pfam" id="PF15572"/>
    </source>
</evidence>
<gene>
    <name evidence="2" type="ORF">D3876_02230</name>
</gene>
<dbReference type="OrthoDB" id="1149257at2"/>
<dbReference type="EMBL" id="QYUM01000002">
    <property type="protein sequence ID" value="RJF93198.1"/>
    <property type="molecule type" value="Genomic_DNA"/>
</dbReference>
<protein>
    <recommendedName>
        <fullName evidence="1">Immunity protein 45 domain-containing protein</fullName>
    </recommendedName>
</protein>
<dbReference type="AlphaFoldDB" id="A0A418WPM7"/>
<dbReference type="Pfam" id="PF15572">
    <property type="entry name" value="Imm45"/>
    <property type="match status" value="1"/>
</dbReference>
<evidence type="ECO:0000313" key="2">
    <source>
        <dbReference type="EMBL" id="RJF93198.1"/>
    </source>
</evidence>
<keyword evidence="3" id="KW-1185">Reference proteome</keyword>
<accession>A0A418WPM7</accession>
<dbReference type="RefSeq" id="WP_119759476.1">
    <property type="nucleotide sequence ID" value="NZ_QYUM01000002.1"/>
</dbReference>
<evidence type="ECO:0000313" key="3">
    <source>
        <dbReference type="Proteomes" id="UP000286100"/>
    </source>
</evidence>
<proteinExistence type="predicted"/>
<dbReference type="InterPro" id="IPR029077">
    <property type="entry name" value="Imm45"/>
</dbReference>
<reference evidence="2 3" key="1">
    <citation type="submission" date="2018-09" db="EMBL/GenBank/DDBJ databases">
        <authorList>
            <person name="Zhu H."/>
        </authorList>
    </citation>
    <scope>NUCLEOTIDE SEQUENCE [LARGE SCALE GENOMIC DNA]</scope>
    <source>
        <strain evidence="2 3">K2R01-6</strain>
    </source>
</reference>
<organism evidence="2 3">
    <name type="scientific">Sphingomonas cavernae</name>
    <dbReference type="NCBI Taxonomy" id="2320861"/>
    <lineage>
        <taxon>Bacteria</taxon>
        <taxon>Pseudomonadati</taxon>
        <taxon>Pseudomonadota</taxon>
        <taxon>Alphaproteobacteria</taxon>
        <taxon>Sphingomonadales</taxon>
        <taxon>Sphingomonadaceae</taxon>
        <taxon>Sphingomonas</taxon>
    </lineage>
</organism>
<sequence length="105" mass="12049">MRLIKFESDVIVRGSVIRFPAKWPYEDIVDFMVFDPLECDTGMGLIVSSGYKGGLISVILPKESEIRRSISAKWLKENWKKWVYPECSVDDVYVCEGYPVPDTLP</sequence>
<name>A0A418WPM7_9SPHN</name>